<name>A0A1V3U0U0_ELIME</name>
<keyword evidence="6" id="KW-1185">Reference proteome</keyword>
<keyword evidence="3" id="KW-0067">ATP-binding</keyword>
<evidence type="ECO:0000313" key="6">
    <source>
        <dbReference type="Proteomes" id="UP000188947"/>
    </source>
</evidence>
<evidence type="ECO:0000256" key="1">
    <source>
        <dbReference type="ARBA" id="ARBA00022448"/>
    </source>
</evidence>
<dbReference type="Proteomes" id="UP000188947">
    <property type="component" value="Unassembled WGS sequence"/>
</dbReference>
<dbReference type="Gene3D" id="3.40.50.300">
    <property type="entry name" value="P-loop containing nucleotide triphosphate hydrolases"/>
    <property type="match status" value="1"/>
</dbReference>
<organism evidence="5 6">
    <name type="scientific">Elizabethkingia meningoseptica</name>
    <name type="common">Chryseobacterium meningosepticum</name>
    <dbReference type="NCBI Taxonomy" id="238"/>
    <lineage>
        <taxon>Bacteria</taxon>
        <taxon>Pseudomonadati</taxon>
        <taxon>Bacteroidota</taxon>
        <taxon>Flavobacteriia</taxon>
        <taxon>Flavobacteriales</taxon>
        <taxon>Weeksellaceae</taxon>
        <taxon>Elizabethkingia</taxon>
    </lineage>
</organism>
<protein>
    <submittedName>
        <fullName evidence="5">ABC transporter</fullName>
    </submittedName>
</protein>
<gene>
    <name evidence="5" type="ORF">BMF97_07135</name>
</gene>
<dbReference type="PANTHER" id="PTHR42939:SF1">
    <property type="entry name" value="ABC TRANSPORTER ATP-BINDING PROTEIN ALBC-RELATED"/>
    <property type="match status" value="1"/>
</dbReference>
<dbReference type="Pfam" id="PF00005">
    <property type="entry name" value="ABC_tran"/>
    <property type="match status" value="1"/>
</dbReference>
<dbReference type="InterPro" id="IPR051782">
    <property type="entry name" value="ABC_Transporter_VariousFunc"/>
</dbReference>
<evidence type="ECO:0000313" key="5">
    <source>
        <dbReference type="EMBL" id="OOH96121.1"/>
    </source>
</evidence>
<dbReference type="PANTHER" id="PTHR42939">
    <property type="entry name" value="ABC TRANSPORTER ATP-BINDING PROTEIN ALBC-RELATED"/>
    <property type="match status" value="1"/>
</dbReference>
<keyword evidence="1" id="KW-0813">Transport</keyword>
<dbReference type="GO" id="GO:0016887">
    <property type="term" value="F:ATP hydrolysis activity"/>
    <property type="evidence" value="ECO:0007669"/>
    <property type="project" value="InterPro"/>
</dbReference>
<evidence type="ECO:0000259" key="4">
    <source>
        <dbReference type="PROSITE" id="PS50893"/>
    </source>
</evidence>
<dbReference type="STRING" id="238.BBD35_14975"/>
<keyword evidence="2" id="KW-0547">Nucleotide-binding</keyword>
<dbReference type="PROSITE" id="PS50893">
    <property type="entry name" value="ABC_TRANSPORTER_2"/>
    <property type="match status" value="1"/>
</dbReference>
<dbReference type="OrthoDB" id="9801987at2"/>
<dbReference type="SUPFAM" id="SSF52540">
    <property type="entry name" value="P-loop containing nucleoside triphosphate hydrolases"/>
    <property type="match status" value="1"/>
</dbReference>
<dbReference type="SMART" id="SM00382">
    <property type="entry name" value="AAA"/>
    <property type="match status" value="1"/>
</dbReference>
<dbReference type="InterPro" id="IPR027417">
    <property type="entry name" value="P-loop_NTPase"/>
</dbReference>
<evidence type="ECO:0000256" key="2">
    <source>
        <dbReference type="ARBA" id="ARBA00022741"/>
    </source>
</evidence>
<dbReference type="RefSeq" id="WP_069214736.1">
    <property type="nucleotide sequence ID" value="NZ_CP016378.1"/>
</dbReference>
<sequence>MLEIKNLNVRFKDHHVLNNLNLNIEEGIVLGILGKNGAGKTTLFESLYQSIKYHGSINWHNEVLKREHISYLETENYFYPYITGKEYLSYFSESNVFKYQELSDRFGLPLDKHAQDYSSGMKKKLALMGMLLLDKPVNILDEPFNGVDFEGVHILYEIIRGLKNDNKVVIVSSHIIETLFHTCDKIAILQNGRIENIIDQSEYQKLHNFKF</sequence>
<dbReference type="EMBL" id="MPOG01000008">
    <property type="protein sequence ID" value="OOH96121.1"/>
    <property type="molecule type" value="Genomic_DNA"/>
</dbReference>
<evidence type="ECO:0000256" key="3">
    <source>
        <dbReference type="ARBA" id="ARBA00022840"/>
    </source>
</evidence>
<proteinExistence type="predicted"/>
<comment type="caution">
    <text evidence="5">The sequence shown here is derived from an EMBL/GenBank/DDBJ whole genome shotgun (WGS) entry which is preliminary data.</text>
</comment>
<dbReference type="InterPro" id="IPR003593">
    <property type="entry name" value="AAA+_ATPase"/>
</dbReference>
<dbReference type="GO" id="GO:0005524">
    <property type="term" value="F:ATP binding"/>
    <property type="evidence" value="ECO:0007669"/>
    <property type="project" value="UniProtKB-KW"/>
</dbReference>
<dbReference type="InterPro" id="IPR003439">
    <property type="entry name" value="ABC_transporter-like_ATP-bd"/>
</dbReference>
<dbReference type="AlphaFoldDB" id="A0A1V3U0U0"/>
<feature type="domain" description="ABC transporter" evidence="4">
    <location>
        <begin position="2"/>
        <end position="210"/>
    </location>
</feature>
<reference evidence="5 6" key="1">
    <citation type="submission" date="2016-11" db="EMBL/GenBank/DDBJ databases">
        <title>Genome sequence and comparative genomic analysis of clinical strain Elizabethkingia meningoseptica 61421 PRCM.</title>
        <authorList>
            <person name="Wang M."/>
            <person name="Hu S."/>
            <person name="Cao L."/>
            <person name="Jiang T."/>
            <person name="Zhou Y."/>
            <person name="Ming D."/>
        </authorList>
    </citation>
    <scope>NUCLEOTIDE SEQUENCE [LARGE SCALE GENOMIC DNA]</scope>
    <source>
        <strain evidence="5 6">61421 PRCM</strain>
    </source>
</reference>
<dbReference type="eggNOG" id="COG1131">
    <property type="taxonomic scope" value="Bacteria"/>
</dbReference>
<accession>A0A1V3U0U0</accession>
<dbReference type="CDD" id="cd03230">
    <property type="entry name" value="ABC_DR_subfamily_A"/>
    <property type="match status" value="1"/>
</dbReference>